<feature type="compositionally biased region" description="Polar residues" evidence="1">
    <location>
        <begin position="45"/>
        <end position="66"/>
    </location>
</feature>
<dbReference type="AlphaFoldDB" id="A0A6J7J8I7"/>
<gene>
    <name evidence="2" type="ORF">UFOPK3773_00760</name>
</gene>
<organism evidence="2">
    <name type="scientific">freshwater metagenome</name>
    <dbReference type="NCBI Taxonomy" id="449393"/>
    <lineage>
        <taxon>unclassified sequences</taxon>
        <taxon>metagenomes</taxon>
        <taxon>ecological metagenomes</taxon>
    </lineage>
</organism>
<accession>A0A6J7J8I7</accession>
<protein>
    <submittedName>
        <fullName evidence="2">Unannotated protein</fullName>
    </submittedName>
</protein>
<reference evidence="2" key="1">
    <citation type="submission" date="2020-05" db="EMBL/GenBank/DDBJ databases">
        <authorList>
            <person name="Chiriac C."/>
            <person name="Salcher M."/>
            <person name="Ghai R."/>
            <person name="Kavagutti S V."/>
        </authorList>
    </citation>
    <scope>NUCLEOTIDE SEQUENCE</scope>
</reference>
<evidence type="ECO:0000256" key="1">
    <source>
        <dbReference type="SAM" id="MobiDB-lite"/>
    </source>
</evidence>
<evidence type="ECO:0000313" key="2">
    <source>
        <dbReference type="EMBL" id="CAB4939430.1"/>
    </source>
</evidence>
<proteinExistence type="predicted"/>
<feature type="compositionally biased region" description="Low complexity" evidence="1">
    <location>
        <begin position="12"/>
        <end position="24"/>
    </location>
</feature>
<dbReference type="EMBL" id="CAFBNF010000062">
    <property type="protein sequence ID" value="CAB4939430.1"/>
    <property type="molecule type" value="Genomic_DNA"/>
</dbReference>
<feature type="region of interest" description="Disordered" evidence="1">
    <location>
        <begin position="1"/>
        <end position="72"/>
    </location>
</feature>
<sequence>MEPPPSVPTLSTADPVAAATAAPADEPPGPSSGFHGLRVIPVSGLSPTPFQPNSGVVVRPTTTAPASRSRCATGESSVARSWGSVCGEPLRVAHPRISTRSFTEAGTPSTALSGCAACQRASLAPAAKSARSESTTT</sequence>
<name>A0A6J7J8I7_9ZZZZ</name>